<dbReference type="AlphaFoldDB" id="A0A1G4G8E7"/>
<proteinExistence type="inferred from homology"/>
<keyword evidence="14" id="KW-0560">Oxidoreductase</keyword>
<keyword evidence="11 13" id="KW-0408">Iron</keyword>
<evidence type="ECO:0000256" key="4">
    <source>
        <dbReference type="ARBA" id="ARBA00022475"/>
    </source>
</evidence>
<dbReference type="GO" id="GO:0009055">
    <property type="term" value="F:electron transfer activity"/>
    <property type="evidence" value="ECO:0007669"/>
    <property type="project" value="UniProtKB-UniRule"/>
</dbReference>
<keyword evidence="4 13" id="KW-1003">Cell membrane</keyword>
<feature type="transmembrane region" description="Helical" evidence="13">
    <location>
        <begin position="473"/>
        <end position="500"/>
    </location>
</feature>
<evidence type="ECO:0000256" key="1">
    <source>
        <dbReference type="ARBA" id="ARBA00004429"/>
    </source>
</evidence>
<evidence type="ECO:0000256" key="12">
    <source>
        <dbReference type="ARBA" id="ARBA00023136"/>
    </source>
</evidence>
<sequence>MDLLLNATAIGWARGQFALTAGYHWIFVPLTLGLGVIMSIMETMYVRTGDEKWKKTAKFWQTIFGINFAIGVATGIILEFQFGTNWSNYSLFVGDIFGAPLAIEGIVAFFLEATFISIMFFGWERVSKKMHLASTWLVTLGATLSAFWILVANAWMQYPVGMEFNPETMRNEMIDFWAVALSPVALNKFFHTITSSWGLGASFVVGVSCWYLIKKRHQDFALRSIKIATIFGLLSFILIAVSGDGSAFQVSQKQPMKLAAMEGLYEGKEGAGLVAVGLLNPKKEAYNDDVDPYIFKMEIPKMLSLMGYRNINAFVPGIKDVVDGGYRLPDGTTALSFQEKRERGLLAHKALADFQKAKSEGRDADAADFETIIKENYSYFGYGFLENEEQLIPNVPLTFYMFHLMVMIGGFFILFFAVVWYFHARKKLESSKVLQYIGLWSIPLAYLAGQFGWVVAEVGRQPWTIQDVLPVQAAVSGVAAGNVITTFILFAVLFTVLLIAEVTIMLKQIRKGPDF</sequence>
<feature type="transmembrane region" description="Helical" evidence="13">
    <location>
        <begin position="22"/>
        <end position="41"/>
    </location>
</feature>
<keyword evidence="10 13" id="KW-1133">Transmembrane helix</keyword>
<keyword evidence="12 13" id="KW-0472">Membrane</keyword>
<dbReference type="GO" id="GO:0020037">
    <property type="term" value="F:heme binding"/>
    <property type="evidence" value="ECO:0007669"/>
    <property type="project" value="TreeGrafter"/>
</dbReference>
<keyword evidence="15" id="KW-1185">Reference proteome</keyword>
<dbReference type="EC" id="1.10.3.-" evidence="14"/>
<feature type="transmembrane region" description="Helical" evidence="13">
    <location>
        <begin position="433"/>
        <end position="453"/>
    </location>
</feature>
<feature type="transmembrane region" description="Helical" evidence="13">
    <location>
        <begin position="400"/>
        <end position="421"/>
    </location>
</feature>
<evidence type="ECO:0000256" key="6">
    <source>
        <dbReference type="ARBA" id="ARBA00022617"/>
    </source>
</evidence>
<dbReference type="GO" id="GO:0019646">
    <property type="term" value="P:aerobic electron transport chain"/>
    <property type="evidence" value="ECO:0007669"/>
    <property type="project" value="InterPro"/>
</dbReference>
<keyword evidence="5" id="KW-0997">Cell inner membrane</keyword>
<dbReference type="Pfam" id="PF01654">
    <property type="entry name" value="Cyt_bd_oxida_I"/>
    <property type="match status" value="1"/>
</dbReference>
<dbReference type="Proteomes" id="UP000178485">
    <property type="component" value="Chromosome i"/>
</dbReference>
<dbReference type="GO" id="GO:0016682">
    <property type="term" value="F:oxidoreductase activity, acting on diphenols and related substances as donors, oxygen as acceptor"/>
    <property type="evidence" value="ECO:0007669"/>
    <property type="project" value="TreeGrafter"/>
</dbReference>
<evidence type="ECO:0000256" key="7">
    <source>
        <dbReference type="ARBA" id="ARBA00022692"/>
    </source>
</evidence>
<feature type="transmembrane region" description="Helical" evidence="13">
    <location>
        <begin position="62"/>
        <end position="82"/>
    </location>
</feature>
<dbReference type="PIRSF" id="PIRSF006446">
    <property type="entry name" value="Cyt_quinol_oxidase_1"/>
    <property type="match status" value="1"/>
</dbReference>
<evidence type="ECO:0000313" key="14">
    <source>
        <dbReference type="EMBL" id="SCM58804.1"/>
    </source>
</evidence>
<evidence type="ECO:0000256" key="3">
    <source>
        <dbReference type="ARBA" id="ARBA00022448"/>
    </source>
</evidence>
<evidence type="ECO:0000256" key="8">
    <source>
        <dbReference type="ARBA" id="ARBA00022723"/>
    </source>
</evidence>
<dbReference type="PANTHER" id="PTHR30365">
    <property type="entry name" value="CYTOCHROME D UBIQUINOL OXIDASE"/>
    <property type="match status" value="1"/>
</dbReference>
<dbReference type="EMBL" id="LT608328">
    <property type="protein sequence ID" value="SCM58804.1"/>
    <property type="molecule type" value="Genomic_DNA"/>
</dbReference>
<protein>
    <submittedName>
        <fullName evidence="14">Cytochrome bd ubiquinol oxidase subunit 1</fullName>
        <ecNumber evidence="14">1.10.3.-</ecNumber>
    </submittedName>
</protein>
<dbReference type="RefSeq" id="WP_071137210.1">
    <property type="nucleotide sequence ID" value="NZ_DUQN01000010.1"/>
</dbReference>
<evidence type="ECO:0000256" key="9">
    <source>
        <dbReference type="ARBA" id="ARBA00022982"/>
    </source>
</evidence>
<evidence type="ECO:0000256" key="5">
    <source>
        <dbReference type="ARBA" id="ARBA00022519"/>
    </source>
</evidence>
<dbReference type="InterPro" id="IPR002585">
    <property type="entry name" value="Cyt-d_ubiquinol_oxidase_su_1"/>
</dbReference>
<feature type="transmembrane region" description="Helical" evidence="13">
    <location>
        <begin position="189"/>
        <end position="213"/>
    </location>
</feature>
<evidence type="ECO:0000256" key="11">
    <source>
        <dbReference type="ARBA" id="ARBA00023004"/>
    </source>
</evidence>
<feature type="transmembrane region" description="Helical" evidence="13">
    <location>
        <begin position="225"/>
        <end position="243"/>
    </location>
</feature>
<feature type="transmembrane region" description="Helical" evidence="13">
    <location>
        <begin position="102"/>
        <end position="123"/>
    </location>
</feature>
<comment type="subcellular location">
    <subcellularLocation>
        <location evidence="1">Cell inner membrane</location>
        <topology evidence="1">Multi-pass membrane protein</topology>
    </subcellularLocation>
</comment>
<dbReference type="KEGG" id="pmuc:ING2E5A_1988"/>
<dbReference type="GO" id="GO:0005886">
    <property type="term" value="C:plasma membrane"/>
    <property type="evidence" value="ECO:0007669"/>
    <property type="project" value="UniProtKB-SubCell"/>
</dbReference>
<comment type="similarity">
    <text evidence="2 13">Belongs to the cytochrome ubiquinol oxidase subunit 1 family.</text>
</comment>
<dbReference type="GO" id="GO:0046872">
    <property type="term" value="F:metal ion binding"/>
    <property type="evidence" value="ECO:0007669"/>
    <property type="project" value="UniProtKB-UniRule"/>
</dbReference>
<dbReference type="STRING" id="1642646.ING2E5A_1988"/>
<evidence type="ECO:0000313" key="15">
    <source>
        <dbReference type="Proteomes" id="UP000178485"/>
    </source>
</evidence>
<keyword evidence="9 13" id="KW-0249">Electron transport</keyword>
<evidence type="ECO:0000256" key="13">
    <source>
        <dbReference type="PIRNR" id="PIRNR006446"/>
    </source>
</evidence>
<keyword evidence="8 13" id="KW-0479">Metal-binding</keyword>
<name>A0A1G4G8E7_9BACT</name>
<evidence type="ECO:0000256" key="2">
    <source>
        <dbReference type="ARBA" id="ARBA00009819"/>
    </source>
</evidence>
<keyword evidence="6 13" id="KW-0349">Heme</keyword>
<evidence type="ECO:0000256" key="10">
    <source>
        <dbReference type="ARBA" id="ARBA00022989"/>
    </source>
</evidence>
<keyword evidence="7 13" id="KW-0812">Transmembrane</keyword>
<dbReference type="PANTHER" id="PTHR30365:SF0">
    <property type="entry name" value="CYTOCHROME BD-I UBIQUINOL OXIDASE SUBUNIT 1"/>
    <property type="match status" value="1"/>
</dbReference>
<feature type="transmembrane region" description="Helical" evidence="13">
    <location>
        <begin position="135"/>
        <end position="156"/>
    </location>
</feature>
<accession>A0A1G4G8E7</accession>
<organism evidence="14 15">
    <name type="scientific">Petrimonas mucosa</name>
    <dbReference type="NCBI Taxonomy" id="1642646"/>
    <lineage>
        <taxon>Bacteria</taxon>
        <taxon>Pseudomonadati</taxon>
        <taxon>Bacteroidota</taxon>
        <taxon>Bacteroidia</taxon>
        <taxon>Bacteroidales</taxon>
        <taxon>Dysgonomonadaceae</taxon>
        <taxon>Petrimonas</taxon>
    </lineage>
</organism>
<keyword evidence="3 13" id="KW-0813">Transport</keyword>
<gene>
    <name evidence="14" type="primary">cydA</name>
    <name evidence="14" type="ORF">ING2E5A_1988</name>
</gene>
<reference evidence="14 15" key="1">
    <citation type="submission" date="2016-08" db="EMBL/GenBank/DDBJ databases">
        <authorList>
            <person name="Seilhamer J.J."/>
        </authorList>
    </citation>
    <scope>NUCLEOTIDE SEQUENCE [LARGE SCALE GENOMIC DNA]</scope>
    <source>
        <strain evidence="14">ING2-E5A</strain>
    </source>
</reference>
<dbReference type="GO" id="GO:0070069">
    <property type="term" value="C:cytochrome complex"/>
    <property type="evidence" value="ECO:0007669"/>
    <property type="project" value="UniProtKB-UniRule"/>
</dbReference>